<dbReference type="Gene3D" id="3.40.50.300">
    <property type="entry name" value="P-loop containing nucleotide triphosphate hydrolases"/>
    <property type="match status" value="1"/>
</dbReference>
<dbReference type="Pfam" id="PF02492">
    <property type="entry name" value="cobW"/>
    <property type="match status" value="1"/>
</dbReference>
<keyword evidence="1" id="KW-0547">Nucleotide-binding</keyword>
<keyword evidence="2" id="KW-0378">Hydrolase</keyword>
<evidence type="ECO:0000256" key="6">
    <source>
        <dbReference type="ARBA" id="ARBA00049117"/>
    </source>
</evidence>
<name>A0A494Y719_9BURK</name>
<dbReference type="PANTHER" id="PTHR43603:SF1">
    <property type="entry name" value="ZINC-REGULATED GTPASE METALLOPROTEIN ACTIVATOR 1"/>
    <property type="match status" value="1"/>
</dbReference>
<dbReference type="OrthoDB" id="9808822at2"/>
<keyword evidence="10" id="KW-1185">Reference proteome</keyword>
<evidence type="ECO:0000256" key="4">
    <source>
        <dbReference type="ARBA" id="ARBA00034320"/>
    </source>
</evidence>
<dbReference type="GO" id="GO:0016787">
    <property type="term" value="F:hydrolase activity"/>
    <property type="evidence" value="ECO:0007669"/>
    <property type="project" value="UniProtKB-KW"/>
</dbReference>
<dbReference type="SMART" id="SM00833">
    <property type="entry name" value="CobW_C"/>
    <property type="match status" value="1"/>
</dbReference>
<dbReference type="SUPFAM" id="SSF52540">
    <property type="entry name" value="P-loop containing nucleoside triphosphate hydrolases"/>
    <property type="match status" value="1"/>
</dbReference>
<dbReference type="InterPro" id="IPR027417">
    <property type="entry name" value="P-loop_NTPase"/>
</dbReference>
<evidence type="ECO:0000256" key="5">
    <source>
        <dbReference type="ARBA" id="ARBA00045658"/>
    </source>
</evidence>
<evidence type="ECO:0000256" key="7">
    <source>
        <dbReference type="SAM" id="MobiDB-lite"/>
    </source>
</evidence>
<proteinExistence type="inferred from homology"/>
<accession>A0A494Y719</accession>
<evidence type="ECO:0000256" key="2">
    <source>
        <dbReference type="ARBA" id="ARBA00022801"/>
    </source>
</evidence>
<dbReference type="Proteomes" id="UP000270342">
    <property type="component" value="Unassembled WGS sequence"/>
</dbReference>
<comment type="catalytic activity">
    <reaction evidence="6">
        <text>GTP + H2O = GDP + phosphate + H(+)</text>
        <dbReference type="Rhea" id="RHEA:19669"/>
        <dbReference type="ChEBI" id="CHEBI:15377"/>
        <dbReference type="ChEBI" id="CHEBI:15378"/>
        <dbReference type="ChEBI" id="CHEBI:37565"/>
        <dbReference type="ChEBI" id="CHEBI:43474"/>
        <dbReference type="ChEBI" id="CHEBI:58189"/>
    </reaction>
    <physiologicalReaction direction="left-to-right" evidence="6">
        <dbReference type="Rhea" id="RHEA:19670"/>
    </physiologicalReaction>
</comment>
<dbReference type="Pfam" id="PF07683">
    <property type="entry name" value="CobW_C"/>
    <property type="match status" value="1"/>
</dbReference>
<reference evidence="9 10" key="1">
    <citation type="submission" date="2018-10" db="EMBL/GenBank/DDBJ databases">
        <title>Robbsia sp. DHC34, isolated from soil.</title>
        <authorList>
            <person name="Gao Z.-H."/>
            <person name="Qiu L.-H."/>
        </authorList>
    </citation>
    <scope>NUCLEOTIDE SEQUENCE [LARGE SCALE GENOMIC DNA]</scope>
    <source>
        <strain evidence="9 10">DHC34</strain>
    </source>
</reference>
<dbReference type="EMBL" id="RBZU01000001">
    <property type="protein sequence ID" value="RKP58512.1"/>
    <property type="molecule type" value="Genomic_DNA"/>
</dbReference>
<comment type="similarity">
    <text evidence="4">Belongs to the SIMIBI class G3E GTPase family. ZNG1 subfamily.</text>
</comment>
<dbReference type="InterPro" id="IPR003495">
    <property type="entry name" value="CobW/HypB/UreG_nucleotide-bd"/>
</dbReference>
<dbReference type="SUPFAM" id="SSF90002">
    <property type="entry name" value="Hypothetical protein YjiA, C-terminal domain"/>
    <property type="match status" value="1"/>
</dbReference>
<evidence type="ECO:0000256" key="1">
    <source>
        <dbReference type="ARBA" id="ARBA00022741"/>
    </source>
</evidence>
<keyword evidence="3" id="KW-0143">Chaperone</keyword>
<dbReference type="GO" id="GO:0000166">
    <property type="term" value="F:nucleotide binding"/>
    <property type="evidence" value="ECO:0007669"/>
    <property type="project" value="UniProtKB-KW"/>
</dbReference>
<dbReference type="InterPro" id="IPR036627">
    <property type="entry name" value="CobW-likC_sf"/>
</dbReference>
<gene>
    <name evidence="9" type="ORF">D7S86_00700</name>
</gene>
<dbReference type="AlphaFoldDB" id="A0A494Y719"/>
<dbReference type="InterPro" id="IPR051927">
    <property type="entry name" value="Zn_Chap_cDPG_Synth"/>
</dbReference>
<feature type="compositionally biased region" description="Basic and acidic residues" evidence="7">
    <location>
        <begin position="441"/>
        <end position="454"/>
    </location>
</feature>
<organism evidence="9 10">
    <name type="scientific">Pararobbsia silviterrae</name>
    <dbReference type="NCBI Taxonomy" id="1792498"/>
    <lineage>
        <taxon>Bacteria</taxon>
        <taxon>Pseudomonadati</taxon>
        <taxon>Pseudomonadota</taxon>
        <taxon>Betaproteobacteria</taxon>
        <taxon>Burkholderiales</taxon>
        <taxon>Burkholderiaceae</taxon>
        <taxon>Pararobbsia</taxon>
    </lineage>
</organism>
<comment type="function">
    <text evidence="5">Zinc chaperone that directly transfers zinc cofactor to target proteins, thereby activating them. Zinc is transferred from the CXCC motif in the GTPase domain to the zinc binding site in target proteins in a process requiring GTP hydrolysis.</text>
</comment>
<feature type="compositionally biased region" description="Basic and acidic residues" evidence="7">
    <location>
        <begin position="386"/>
        <end position="428"/>
    </location>
</feature>
<dbReference type="PANTHER" id="PTHR43603">
    <property type="entry name" value="COBW DOMAIN-CONTAINING PROTEIN DDB_G0274527"/>
    <property type="match status" value="1"/>
</dbReference>
<evidence type="ECO:0000313" key="9">
    <source>
        <dbReference type="EMBL" id="RKP58512.1"/>
    </source>
</evidence>
<sequence length="454" mass="49837">MTDSSLRVTALCGFAGAGKSTLCAALAAQAAGRRVVQLAIGDPFDAMPQIAAHRDADAVIVELPAWAEPMVFAEACVSAGAYADDANEDDVESGLEPASVSDEPPVHAQIDTIVTVVDAVHFLTDLASSETLAERGIAAPDHDDRTVGEVVIEQVEFCDVIVINHADRADETALERLRHVLAKINPRAAQIVTQFGDVEIDAVVDARRFDFEAAASAPGWLMALEHDAGSLVDDDAFGVGMFVYRARRPFHPARLFALLHQEWQGVLRSKGYFWLASRHDMAGTLSQVGGTCRHGPAGYWWAAQPPSEWPDDAAFKAEIEADWFSLPDADGVETIGDRRQELVMIGIDLDREAWQRAFDACLLDDAELYAGSDAWAAFDDPFPQWDEDHDHEHDHDDGYERHDHDDHDSRHAHARSHDHAQADDRSTRTQDNSGSGHDHRHAHDHDDDASGHRH</sequence>
<dbReference type="InterPro" id="IPR011629">
    <property type="entry name" value="CobW-like_C"/>
</dbReference>
<comment type="caution">
    <text evidence="9">The sequence shown here is derived from an EMBL/GenBank/DDBJ whole genome shotgun (WGS) entry which is preliminary data.</text>
</comment>
<protein>
    <submittedName>
        <fullName evidence="9">GTP-binding protein</fullName>
    </submittedName>
</protein>
<feature type="region of interest" description="Disordered" evidence="7">
    <location>
        <begin position="381"/>
        <end position="454"/>
    </location>
</feature>
<evidence type="ECO:0000313" key="10">
    <source>
        <dbReference type="Proteomes" id="UP000270342"/>
    </source>
</evidence>
<evidence type="ECO:0000256" key="3">
    <source>
        <dbReference type="ARBA" id="ARBA00023186"/>
    </source>
</evidence>
<evidence type="ECO:0000259" key="8">
    <source>
        <dbReference type="SMART" id="SM00833"/>
    </source>
</evidence>
<dbReference type="Gene3D" id="3.30.1220.10">
    <property type="entry name" value="CobW-like, C-terminal domain"/>
    <property type="match status" value="1"/>
</dbReference>
<feature type="domain" description="CobW C-terminal" evidence="8">
    <location>
        <begin position="239"/>
        <end position="362"/>
    </location>
</feature>